<dbReference type="InterPro" id="IPR035093">
    <property type="entry name" value="RelE/ParE_toxin_dom_sf"/>
</dbReference>
<dbReference type="Proteomes" id="UP001432995">
    <property type="component" value="Unassembled WGS sequence"/>
</dbReference>
<comment type="caution">
    <text evidence="2">The sequence shown here is derived from an EMBL/GenBank/DDBJ whole genome shotgun (WGS) entry which is preliminary data.</text>
</comment>
<keyword evidence="3" id="KW-1185">Reference proteome</keyword>
<gene>
    <name evidence="2" type="ORF">ABS770_13590</name>
</gene>
<name>A0ABV1R397_9HYPH</name>
<evidence type="ECO:0000313" key="2">
    <source>
        <dbReference type="EMBL" id="MER2289296.1"/>
    </source>
</evidence>
<evidence type="ECO:0000313" key="3">
    <source>
        <dbReference type="Proteomes" id="UP001432995"/>
    </source>
</evidence>
<dbReference type="InterPro" id="IPR007712">
    <property type="entry name" value="RelE/ParE_toxin"/>
</dbReference>
<protein>
    <submittedName>
        <fullName evidence="2">Type II toxin-antitoxin system RelE/ParE family toxin</fullName>
    </submittedName>
</protein>
<dbReference type="Gene3D" id="3.30.2310.20">
    <property type="entry name" value="RelE-like"/>
    <property type="match status" value="1"/>
</dbReference>
<proteinExistence type="predicted"/>
<dbReference type="RefSeq" id="WP_350378598.1">
    <property type="nucleotide sequence ID" value="NZ_JBELQD010000013.1"/>
</dbReference>
<sequence length="95" mass="10552">MRRPVFWSRSALDDIKEKIAFVARDNPAVARQVAERFRDAGAALGETATGRGPGTFEKSLVRLPYIVAYALEPVTGRDSVVIHTARRWRAGAWPT</sequence>
<accession>A0ABV1R397</accession>
<dbReference type="Pfam" id="PF05016">
    <property type="entry name" value="ParE_toxin"/>
    <property type="match status" value="1"/>
</dbReference>
<reference evidence="2" key="1">
    <citation type="submission" date="2024-06" db="EMBL/GenBank/DDBJ databases">
        <authorList>
            <person name="Campbell A.G."/>
        </authorList>
    </citation>
    <scope>NUCLEOTIDE SEQUENCE</scope>
    <source>
        <strain evidence="2">EM17</strain>
    </source>
</reference>
<organism evidence="2 3">
    <name type="scientific">Methylobacterium brachiatum</name>
    <dbReference type="NCBI Taxonomy" id="269660"/>
    <lineage>
        <taxon>Bacteria</taxon>
        <taxon>Pseudomonadati</taxon>
        <taxon>Pseudomonadota</taxon>
        <taxon>Alphaproteobacteria</taxon>
        <taxon>Hyphomicrobiales</taxon>
        <taxon>Methylobacteriaceae</taxon>
        <taxon>Methylobacterium</taxon>
    </lineage>
</organism>
<dbReference type="EMBL" id="JBELQD010000013">
    <property type="protein sequence ID" value="MER2289296.1"/>
    <property type="molecule type" value="Genomic_DNA"/>
</dbReference>
<keyword evidence="1" id="KW-1277">Toxin-antitoxin system</keyword>
<evidence type="ECO:0000256" key="1">
    <source>
        <dbReference type="ARBA" id="ARBA00022649"/>
    </source>
</evidence>